<dbReference type="EMBL" id="CM046127">
    <property type="protein sequence ID" value="KAI8441611.1"/>
    <property type="molecule type" value="Genomic_DNA"/>
</dbReference>
<reference evidence="1 2" key="1">
    <citation type="journal article" date="2022" name="Genome Biol. Evol.">
        <title>The Spruce Budworm Genome: Reconstructing the Evolutionary History of Antifreeze Proteins.</title>
        <authorList>
            <person name="Beliveau C."/>
            <person name="Gagne P."/>
            <person name="Picq S."/>
            <person name="Vernygora O."/>
            <person name="Keeling C.I."/>
            <person name="Pinkney K."/>
            <person name="Doucet D."/>
            <person name="Wen F."/>
            <person name="Johnston J.S."/>
            <person name="Maaroufi H."/>
            <person name="Boyle B."/>
            <person name="Laroche J."/>
            <person name="Dewar K."/>
            <person name="Juretic N."/>
            <person name="Blackburn G."/>
            <person name="Nisole A."/>
            <person name="Brunet B."/>
            <person name="Brandao M."/>
            <person name="Lumley L."/>
            <person name="Duan J."/>
            <person name="Quan G."/>
            <person name="Lucarotti C.J."/>
            <person name="Roe A.D."/>
            <person name="Sperling F.A.H."/>
            <person name="Levesque R.C."/>
            <person name="Cusson M."/>
        </authorList>
    </citation>
    <scope>NUCLEOTIDE SEQUENCE [LARGE SCALE GENOMIC DNA]</scope>
    <source>
        <strain evidence="1">Glfc:IPQL:Cfum</strain>
    </source>
</reference>
<evidence type="ECO:0000313" key="1">
    <source>
        <dbReference type="EMBL" id="KAI8441611.1"/>
    </source>
</evidence>
<evidence type="ECO:0000313" key="2">
    <source>
        <dbReference type="Proteomes" id="UP001064048"/>
    </source>
</evidence>
<comment type="caution">
    <text evidence="1">The sequence shown here is derived from an EMBL/GenBank/DDBJ whole genome shotgun (WGS) entry which is preliminary data.</text>
</comment>
<keyword evidence="2" id="KW-1185">Reference proteome</keyword>
<dbReference type="Proteomes" id="UP001064048">
    <property type="component" value="Chromosome 27"/>
</dbReference>
<protein>
    <submittedName>
        <fullName evidence="1">Uncharacterized protein</fullName>
    </submittedName>
</protein>
<proteinExistence type="predicted"/>
<organism evidence="1 2">
    <name type="scientific">Choristoneura fumiferana</name>
    <name type="common">Spruce budworm moth</name>
    <name type="synonym">Archips fumiferana</name>
    <dbReference type="NCBI Taxonomy" id="7141"/>
    <lineage>
        <taxon>Eukaryota</taxon>
        <taxon>Metazoa</taxon>
        <taxon>Ecdysozoa</taxon>
        <taxon>Arthropoda</taxon>
        <taxon>Hexapoda</taxon>
        <taxon>Insecta</taxon>
        <taxon>Pterygota</taxon>
        <taxon>Neoptera</taxon>
        <taxon>Endopterygota</taxon>
        <taxon>Lepidoptera</taxon>
        <taxon>Glossata</taxon>
        <taxon>Ditrysia</taxon>
        <taxon>Tortricoidea</taxon>
        <taxon>Tortricidae</taxon>
        <taxon>Tortricinae</taxon>
        <taxon>Choristoneura</taxon>
    </lineage>
</organism>
<accession>A0ACC0KYF8</accession>
<sequence length="468" mass="53335">MSKVNIPTFKLNSGYQIPVLGYGTFLGFNDKNEFDYSDWDKMLKTLSYCIDVGYRHIDTAHLYRVEPDIGEVVNRKIKEGVVTREEMFITTKVEGVDEKIDYLETWRGFESVLSKGLVRSIGVSNFNVEQLKRLVANCKVKPAVNQVELNLAHGQKELVEYCKTQNIKVTAWAPFGAMIASRALPDAPAPRVDDPTLVAIAKKYGKTVMQNALIFDFELTPSDCSALAKFDVNYRSSRPTFWQNYTNYPFEKYDVPEEAVSVRGSLRRLGLEYLDMVLVHWPMSISEEGVDEKIDYLETWRGFESVLSKGLVRSIGVSNFNVEQLKRLVANCKVKPAVNQVELNLAFGQKELVDYCNTQNIKITAWAPFGAMITSRAPPDAPGPRVDDLTLVAIAKKYGKTVMQVTLRYLLTTSEFSTIAKFDVNYRSNRPTFWQNYTNYPFEKYDVPESPIPESLRKWKNGKNNDME</sequence>
<gene>
    <name evidence="1" type="ORF">MSG28_015178</name>
</gene>
<name>A0ACC0KYF8_CHOFU</name>